<organism evidence="8 9">
    <name type="scientific">Fraxinus pennsylvanica</name>
    <dbReference type="NCBI Taxonomy" id="56036"/>
    <lineage>
        <taxon>Eukaryota</taxon>
        <taxon>Viridiplantae</taxon>
        <taxon>Streptophyta</taxon>
        <taxon>Embryophyta</taxon>
        <taxon>Tracheophyta</taxon>
        <taxon>Spermatophyta</taxon>
        <taxon>Magnoliopsida</taxon>
        <taxon>eudicotyledons</taxon>
        <taxon>Gunneridae</taxon>
        <taxon>Pentapetalae</taxon>
        <taxon>asterids</taxon>
        <taxon>lamiids</taxon>
        <taxon>Lamiales</taxon>
        <taxon>Oleaceae</taxon>
        <taxon>Oleeae</taxon>
        <taxon>Fraxinus</taxon>
    </lineage>
</organism>
<protein>
    <recommendedName>
        <fullName evidence="7">C2H2-type domain-containing protein</fullName>
    </recommendedName>
</protein>
<comment type="subcellular location">
    <subcellularLocation>
        <location evidence="1">Nucleus</location>
    </subcellularLocation>
</comment>
<evidence type="ECO:0000256" key="2">
    <source>
        <dbReference type="ARBA" id="ARBA00022723"/>
    </source>
</evidence>
<gene>
    <name evidence="8" type="ORF">FPE_LOCUS30454</name>
</gene>
<dbReference type="GO" id="GO:0008270">
    <property type="term" value="F:zinc ion binding"/>
    <property type="evidence" value="ECO:0007669"/>
    <property type="project" value="UniProtKB-KW"/>
</dbReference>
<keyword evidence="4" id="KW-0862">Zinc</keyword>
<keyword evidence="2" id="KW-0479">Metal-binding</keyword>
<evidence type="ECO:0000259" key="7">
    <source>
        <dbReference type="PROSITE" id="PS50157"/>
    </source>
</evidence>
<dbReference type="Gene3D" id="3.30.160.60">
    <property type="entry name" value="Classic Zinc Finger"/>
    <property type="match status" value="1"/>
</dbReference>
<feature type="domain" description="C2H2-type" evidence="7">
    <location>
        <begin position="41"/>
        <end position="68"/>
    </location>
</feature>
<dbReference type="SUPFAM" id="SSF57667">
    <property type="entry name" value="beta-beta-alpha zinc fingers"/>
    <property type="match status" value="1"/>
</dbReference>
<dbReference type="GO" id="GO:0005634">
    <property type="term" value="C:nucleus"/>
    <property type="evidence" value="ECO:0007669"/>
    <property type="project" value="UniProtKB-SubCell"/>
</dbReference>
<evidence type="ECO:0000313" key="8">
    <source>
        <dbReference type="EMBL" id="CAI9783024.1"/>
    </source>
</evidence>
<evidence type="ECO:0000256" key="3">
    <source>
        <dbReference type="ARBA" id="ARBA00022771"/>
    </source>
</evidence>
<dbReference type="AlphaFoldDB" id="A0AAD2EA51"/>
<evidence type="ECO:0000256" key="1">
    <source>
        <dbReference type="ARBA" id="ARBA00004123"/>
    </source>
</evidence>
<proteinExistence type="predicted"/>
<keyword evidence="9" id="KW-1185">Reference proteome</keyword>
<dbReference type="Pfam" id="PF13912">
    <property type="entry name" value="zf-C2H2_6"/>
    <property type="match status" value="1"/>
</dbReference>
<reference evidence="8" key="1">
    <citation type="submission" date="2023-05" db="EMBL/GenBank/DDBJ databases">
        <authorList>
            <person name="Huff M."/>
        </authorList>
    </citation>
    <scope>NUCLEOTIDE SEQUENCE</scope>
</reference>
<evidence type="ECO:0000256" key="6">
    <source>
        <dbReference type="PROSITE-ProRule" id="PRU00042"/>
    </source>
</evidence>
<dbReference type="PROSITE" id="PS00028">
    <property type="entry name" value="ZINC_FINGER_C2H2_1"/>
    <property type="match status" value="1"/>
</dbReference>
<dbReference type="InterPro" id="IPR036236">
    <property type="entry name" value="Znf_C2H2_sf"/>
</dbReference>
<evidence type="ECO:0000256" key="5">
    <source>
        <dbReference type="ARBA" id="ARBA00023242"/>
    </source>
</evidence>
<evidence type="ECO:0000256" key="4">
    <source>
        <dbReference type="ARBA" id="ARBA00022833"/>
    </source>
</evidence>
<name>A0AAD2EA51_9LAMI</name>
<keyword evidence="5" id="KW-0539">Nucleus</keyword>
<dbReference type="PROSITE" id="PS50157">
    <property type="entry name" value="ZINC_FINGER_C2H2_2"/>
    <property type="match status" value="1"/>
</dbReference>
<dbReference type="PANTHER" id="PTHR47287">
    <property type="entry name" value="C2H2 AND C2HC ZINC FINGERS SUPERFAMILY PROTEIN"/>
    <property type="match status" value="1"/>
</dbReference>
<dbReference type="EMBL" id="OU503054">
    <property type="protein sequence ID" value="CAI9783024.1"/>
    <property type="molecule type" value="Genomic_DNA"/>
</dbReference>
<dbReference type="InterPro" id="IPR044246">
    <property type="entry name" value="ZFP3-like"/>
</dbReference>
<dbReference type="Proteomes" id="UP000834106">
    <property type="component" value="Chromosome 19"/>
</dbReference>
<sequence>MNDRLKLERHSSFSVQLSYPRASTTLDGKNVIAHHVKERAYGCKYCHKKFSSKQALGGHQNGHKFERVIERNANFGRVGGPSYRGMNSLPFQSSFNIRREIFNQSTRYRTCNPQNMQHGMLANGHPNSNLSMTQEPHAHEPLQEFSHRYPIWPNPHLTDSQFIAASTGMENHTLNFSNSTFRTACSNATTISGVSGGISTANYLQSIHDTNLRAEINHQITDSTNQQCPYSELDLSLKL</sequence>
<dbReference type="PANTHER" id="PTHR47287:SF15">
    <property type="entry name" value="ZINC FINGER PROTEIN 3-LIKE"/>
    <property type="match status" value="1"/>
</dbReference>
<keyword evidence="3 6" id="KW-0863">Zinc-finger</keyword>
<evidence type="ECO:0000313" key="9">
    <source>
        <dbReference type="Proteomes" id="UP000834106"/>
    </source>
</evidence>
<accession>A0AAD2EA51</accession>
<dbReference type="InterPro" id="IPR013087">
    <property type="entry name" value="Znf_C2H2_type"/>
</dbReference>
<dbReference type="GO" id="GO:0009788">
    <property type="term" value="P:negative regulation of abscisic acid-activated signaling pathway"/>
    <property type="evidence" value="ECO:0007669"/>
    <property type="project" value="InterPro"/>
</dbReference>